<dbReference type="EMBL" id="KT997798">
    <property type="protein sequence ID" value="ANO58105.1"/>
    <property type="molecule type" value="Genomic_DNA"/>
</dbReference>
<feature type="coiled-coil region" evidence="1">
    <location>
        <begin position="54"/>
        <end position="88"/>
    </location>
</feature>
<sequence length="88" mass="10472">MWFFLIKSIVGAILGQATNSWFKKTKMGLWFYKKVDTCYNWAAKRYDLDVLTKEEKLIKKFPALTKKIDKLEDQVAKLKVEIVNIRRK</sequence>
<organism evidence="2">
    <name type="scientific">uncultured delta proteobacterium</name>
    <dbReference type="NCBI Taxonomy" id="34034"/>
    <lineage>
        <taxon>Bacteria</taxon>
        <taxon>Deltaproteobacteria</taxon>
        <taxon>environmental samples</taxon>
    </lineage>
</organism>
<evidence type="ECO:0000313" key="2">
    <source>
        <dbReference type="EMBL" id="ANO58105.1"/>
    </source>
</evidence>
<protein>
    <submittedName>
        <fullName evidence="2">Uncharacterized protein</fullName>
    </submittedName>
</protein>
<accession>A0A1B0Z2V8</accession>
<keyword evidence="1" id="KW-0175">Coiled coil</keyword>
<proteinExistence type="predicted"/>
<name>A0A1B0Z2V8_9DELT</name>
<evidence type="ECO:0000256" key="1">
    <source>
        <dbReference type="SAM" id="Coils"/>
    </source>
</evidence>
<dbReference type="AlphaFoldDB" id="A0A1B0Z2V8"/>
<reference evidence="2" key="1">
    <citation type="submission" date="2015-11" db="EMBL/GenBank/DDBJ databases">
        <title>Genomes of Abundant and Widespread Viruses from the Deep Ocean.</title>
        <authorList>
            <person name="Mizuno C.M."/>
            <person name="Ghai R."/>
            <person name="Saghai A."/>
            <person name="Lopez-Garcia P."/>
            <person name="Rodriguez-Valera F."/>
        </authorList>
    </citation>
    <scope>NUCLEOTIDE SEQUENCE</scope>
</reference>